<keyword evidence="1" id="KW-0472">Membrane</keyword>
<dbReference type="RefSeq" id="WP_205107681.1">
    <property type="nucleotide sequence ID" value="NZ_BAAAHT010000013.1"/>
</dbReference>
<keyword evidence="3" id="KW-1185">Reference proteome</keyword>
<evidence type="ECO:0008006" key="4">
    <source>
        <dbReference type="Google" id="ProtNLM"/>
    </source>
</evidence>
<reference evidence="2 3" key="1">
    <citation type="submission" date="2021-01" db="EMBL/GenBank/DDBJ databases">
        <title>Sequencing the genomes of 1000 actinobacteria strains.</title>
        <authorList>
            <person name="Klenk H.-P."/>
        </authorList>
    </citation>
    <scope>NUCLEOTIDE SEQUENCE [LARGE SCALE GENOMIC DNA]</scope>
    <source>
        <strain evidence="2 3">DSM 13057</strain>
    </source>
</reference>
<comment type="caution">
    <text evidence="2">The sequence shown here is derived from an EMBL/GenBank/DDBJ whole genome shotgun (WGS) entry which is preliminary data.</text>
</comment>
<organism evidence="2 3">
    <name type="scientific">Subtercola frigoramans</name>
    <dbReference type="NCBI Taxonomy" id="120298"/>
    <lineage>
        <taxon>Bacteria</taxon>
        <taxon>Bacillati</taxon>
        <taxon>Actinomycetota</taxon>
        <taxon>Actinomycetes</taxon>
        <taxon>Micrococcales</taxon>
        <taxon>Microbacteriaceae</taxon>
        <taxon>Subtercola</taxon>
    </lineage>
</organism>
<feature type="transmembrane region" description="Helical" evidence="1">
    <location>
        <begin position="195"/>
        <end position="222"/>
    </location>
</feature>
<evidence type="ECO:0000313" key="2">
    <source>
        <dbReference type="EMBL" id="MBM7471588.1"/>
    </source>
</evidence>
<proteinExistence type="predicted"/>
<dbReference type="NCBIfam" id="NF038065">
    <property type="entry name" value="Pr6Pr"/>
    <property type="match status" value="1"/>
</dbReference>
<dbReference type="InterPro" id="IPR049713">
    <property type="entry name" value="Pr6Pr-like"/>
</dbReference>
<dbReference type="EMBL" id="JAFBBU010000001">
    <property type="protein sequence ID" value="MBM7471588.1"/>
    <property type="molecule type" value="Genomic_DNA"/>
</dbReference>
<feature type="transmembrane region" description="Helical" evidence="1">
    <location>
        <begin position="90"/>
        <end position="108"/>
    </location>
</feature>
<protein>
    <recommendedName>
        <fullName evidence="4">Pr6Pr family membrane protein</fullName>
    </recommendedName>
</protein>
<sequence length="234" mass="24992">MRLLFVILRVIVALAIGAAIIAQLAKTVSIAFDANPASVGFVVVNFFSFFTVDSNAASVVVLLVGAVLAIRQGGLGGGSGYSDPLLYTTVRASVVTYMVTTGIVYNLLLRGIALPQGTTVAWSNEILHVVGPIYLLLDWLFAPGRVPLDWKRLWAIIAFPVAWVAYTLVRGPLAIDQATGKQWYPYPFLNPTTSAGGYASVAFYVVLIAVVISAIGAGAIWVSRRQTRHAPVAK</sequence>
<feature type="transmembrane region" description="Helical" evidence="1">
    <location>
        <begin position="46"/>
        <end position="70"/>
    </location>
</feature>
<evidence type="ECO:0000313" key="3">
    <source>
        <dbReference type="Proteomes" id="UP000776164"/>
    </source>
</evidence>
<accession>A0ABS2L3H2</accession>
<feature type="transmembrane region" description="Helical" evidence="1">
    <location>
        <begin position="153"/>
        <end position="175"/>
    </location>
</feature>
<name>A0ABS2L3H2_9MICO</name>
<dbReference type="Proteomes" id="UP000776164">
    <property type="component" value="Unassembled WGS sequence"/>
</dbReference>
<gene>
    <name evidence="2" type="ORF">JOE66_001222</name>
</gene>
<keyword evidence="1" id="KW-0812">Transmembrane</keyword>
<evidence type="ECO:0000256" key="1">
    <source>
        <dbReference type="SAM" id="Phobius"/>
    </source>
</evidence>
<keyword evidence="1" id="KW-1133">Transmembrane helix</keyword>